<evidence type="ECO:0000256" key="5">
    <source>
        <dbReference type="ARBA" id="ARBA00023054"/>
    </source>
</evidence>
<feature type="compositionally biased region" description="Basic and acidic residues" evidence="9">
    <location>
        <begin position="141"/>
        <end position="153"/>
    </location>
</feature>
<keyword evidence="11" id="KW-1185">Reference proteome</keyword>
<feature type="region of interest" description="Disordered" evidence="9">
    <location>
        <begin position="141"/>
        <end position="164"/>
    </location>
</feature>
<keyword evidence="4 8" id="KW-0749">Sporulation</keyword>
<evidence type="ECO:0000256" key="8">
    <source>
        <dbReference type="HAMAP-Rule" id="MF_01170"/>
    </source>
</evidence>
<comment type="similarity">
    <text evidence="8">Belongs to the RacA family.</text>
</comment>
<evidence type="ECO:0000313" key="11">
    <source>
        <dbReference type="Proteomes" id="UP000310334"/>
    </source>
</evidence>
<dbReference type="GO" id="GO:0003690">
    <property type="term" value="F:double-stranded DNA binding"/>
    <property type="evidence" value="ECO:0007669"/>
    <property type="project" value="UniProtKB-UniRule"/>
</dbReference>
<dbReference type="GO" id="GO:0008356">
    <property type="term" value="P:asymmetric cell division"/>
    <property type="evidence" value="ECO:0007669"/>
    <property type="project" value="UniProtKB-UniRule"/>
</dbReference>
<dbReference type="SUPFAM" id="SSF46955">
    <property type="entry name" value="Putative DNA-binding domain"/>
    <property type="match status" value="1"/>
</dbReference>
<keyword evidence="6 8" id="KW-0238">DNA-binding</keyword>
<evidence type="ECO:0000256" key="4">
    <source>
        <dbReference type="ARBA" id="ARBA00022969"/>
    </source>
</evidence>
<dbReference type="GO" id="GO:0005737">
    <property type="term" value="C:cytoplasm"/>
    <property type="evidence" value="ECO:0007669"/>
    <property type="project" value="UniProtKB-SubCell"/>
</dbReference>
<evidence type="ECO:0000256" key="6">
    <source>
        <dbReference type="ARBA" id="ARBA00023125"/>
    </source>
</evidence>
<keyword evidence="5 8" id="KW-0175">Coiled coil</keyword>
<comment type="subcellular location">
    <subcellularLocation>
        <location evidence="8">Cytoplasm</location>
    </subcellularLocation>
    <text evidence="8">Localizes to cell poles and nucleoid.</text>
</comment>
<proteinExistence type="inferred from homology"/>
<dbReference type="HAMAP" id="MF_01170">
    <property type="entry name" value="RacA"/>
    <property type="match status" value="1"/>
</dbReference>
<dbReference type="AlphaFoldDB" id="A0A4S4BQ23"/>
<dbReference type="InterPro" id="IPR009061">
    <property type="entry name" value="DNA-bd_dom_put_sf"/>
</dbReference>
<dbReference type="InterPro" id="IPR000551">
    <property type="entry name" value="MerR-type_HTH_dom"/>
</dbReference>
<dbReference type="Gene3D" id="1.10.1660.10">
    <property type="match status" value="1"/>
</dbReference>
<dbReference type="GO" id="GO:0030435">
    <property type="term" value="P:sporulation resulting in formation of a cellular spore"/>
    <property type="evidence" value="ECO:0007669"/>
    <property type="project" value="UniProtKB-UniRule"/>
</dbReference>
<keyword evidence="3 8" id="KW-0159">Chromosome partition</keyword>
<gene>
    <name evidence="8" type="primary">racA</name>
    <name evidence="10" type="ORF">E6W99_20240</name>
</gene>
<dbReference type="GO" id="GO:0006355">
    <property type="term" value="P:regulation of DNA-templated transcription"/>
    <property type="evidence" value="ECO:0007669"/>
    <property type="project" value="InterPro"/>
</dbReference>
<evidence type="ECO:0000256" key="9">
    <source>
        <dbReference type="SAM" id="MobiDB-lite"/>
    </source>
</evidence>
<evidence type="ECO:0000256" key="2">
    <source>
        <dbReference type="ARBA" id="ARBA00022618"/>
    </source>
</evidence>
<comment type="function">
    <text evidence="8">Required for the formation of axial filaments and for anchoring the origin regions at the cell poles in sporulating cells, thus ensuring proper chromosome segregation in the prespore. Binds in a dispersed manner throughout the chromosome but preferentially to sites clustered in the origin portion of the chromosome, causing condensation of the chromosome and its remodeling into an elongated, anchored structure.</text>
</comment>
<evidence type="ECO:0000256" key="7">
    <source>
        <dbReference type="ARBA" id="ARBA00023306"/>
    </source>
</evidence>
<evidence type="ECO:0000313" key="10">
    <source>
        <dbReference type="EMBL" id="THF77016.1"/>
    </source>
</evidence>
<feature type="DNA-binding region" description="H-T-H motif" evidence="8">
    <location>
        <begin position="3"/>
        <end position="23"/>
    </location>
</feature>
<dbReference type="OrthoDB" id="2991292at2"/>
<reference evidence="10 11" key="1">
    <citation type="submission" date="2019-04" db="EMBL/GenBank/DDBJ databases">
        <title>Bacillus sediminilitoris sp. nov., isolated from a tidal flat sediment on the East China Sea.</title>
        <authorList>
            <person name="Wei Y."/>
            <person name="Mao H."/>
            <person name="Fang J."/>
        </authorList>
    </citation>
    <scope>NUCLEOTIDE SEQUENCE [LARGE SCALE GENOMIC DNA]</scope>
    <source>
        <strain evidence="10 11">DSL-17</strain>
    </source>
</reference>
<dbReference type="Pfam" id="PF13411">
    <property type="entry name" value="MerR_1"/>
    <property type="match status" value="1"/>
</dbReference>
<keyword evidence="2 8" id="KW-0132">Cell division</keyword>
<evidence type="ECO:0000256" key="3">
    <source>
        <dbReference type="ARBA" id="ARBA00022829"/>
    </source>
</evidence>
<keyword evidence="1 8" id="KW-0963">Cytoplasm</keyword>
<name>A0A4S4BQ23_9BACI</name>
<comment type="caution">
    <text evidence="10">The sequence shown here is derived from an EMBL/GenBank/DDBJ whole genome shotgun (WGS) entry which is preliminary data.</text>
</comment>
<dbReference type="Proteomes" id="UP000310334">
    <property type="component" value="Unassembled WGS sequence"/>
</dbReference>
<protein>
    <recommendedName>
        <fullName evidence="8">Chromosome-anchoring protein RacA</fullName>
    </recommendedName>
</protein>
<sequence>MSTADVTKLLGVSRRTLMRWVQQLDMQLEKNELGHYQFSNEDVERLKQIQSQSQPPQTQSQPVSQAVQTVQGSRKGTLKNVEVVENPLEESLIKRMEELERALRSKADDVVSYQMLQHRREIEELTKKIALLEQKIEDLENAQSKREPKDHSLVFDQSTTQKKPRRKNLISSIFSF</sequence>
<dbReference type="GO" id="GO:0030261">
    <property type="term" value="P:chromosome condensation"/>
    <property type="evidence" value="ECO:0007669"/>
    <property type="project" value="UniProtKB-UniRule"/>
</dbReference>
<organism evidence="10 11">
    <name type="scientific">Metabacillus sediminilitoris</name>
    <dbReference type="NCBI Taxonomy" id="2567941"/>
    <lineage>
        <taxon>Bacteria</taxon>
        <taxon>Bacillati</taxon>
        <taxon>Bacillota</taxon>
        <taxon>Bacilli</taxon>
        <taxon>Bacillales</taxon>
        <taxon>Bacillaceae</taxon>
        <taxon>Metabacillus</taxon>
    </lineage>
</organism>
<dbReference type="InterPro" id="IPR023522">
    <property type="entry name" value="Chrosome_anchoring_RacA"/>
</dbReference>
<dbReference type="GO" id="GO:0007059">
    <property type="term" value="P:chromosome segregation"/>
    <property type="evidence" value="ECO:0007669"/>
    <property type="project" value="UniProtKB-UniRule"/>
</dbReference>
<accession>A0A4S4BQ23</accession>
<evidence type="ECO:0000256" key="1">
    <source>
        <dbReference type="ARBA" id="ARBA00022490"/>
    </source>
</evidence>
<dbReference type="EMBL" id="SSNT01000017">
    <property type="protein sequence ID" value="THF77016.1"/>
    <property type="molecule type" value="Genomic_DNA"/>
</dbReference>
<keyword evidence="7 8" id="KW-0131">Cell cycle</keyword>